<dbReference type="PANTHER" id="PTHR46743">
    <property type="entry name" value="TEICHOIC ACIDS EXPORT ATP-BINDING PROTEIN TAGH"/>
    <property type="match status" value="1"/>
</dbReference>
<dbReference type="InterPro" id="IPR003439">
    <property type="entry name" value="ABC_transporter-like_ATP-bd"/>
</dbReference>
<dbReference type="PANTHER" id="PTHR46743:SF2">
    <property type="entry name" value="TEICHOIC ACIDS EXPORT ATP-BINDING PROTEIN TAGH"/>
    <property type="match status" value="1"/>
</dbReference>
<dbReference type="GO" id="GO:0005524">
    <property type="term" value="F:ATP binding"/>
    <property type="evidence" value="ECO:0007669"/>
    <property type="project" value="UniProtKB-KW"/>
</dbReference>
<proteinExistence type="inferred from homology"/>
<keyword evidence="2" id="KW-0813">Transport</keyword>
<name>A0A1T4X330_9GAMM</name>
<evidence type="ECO:0000256" key="3">
    <source>
        <dbReference type="ARBA" id="ARBA00022741"/>
    </source>
</evidence>
<comment type="similarity">
    <text evidence="1">Belongs to the ABC transporter superfamily.</text>
</comment>
<accession>A0A1T4X330</accession>
<sequence>MIEFVQVSKHYKLSRGYRTILEQVSFKFPEHKNIGILGMNGAGKSTLLRLIAGSEPPDSGKILRTGRFSWPLGFGGGFNPNLSGEENLRFVCRIYNAELHQVLDYVREFSELGNALTEPMRTYSNGMRARLAFGLSLAIDFDVYLIDEVMAVGDPVFKKKSKAAFEARRQTANLIMVSHDMRTIRDYSDVIIILNNHELSIFEDVESGIKIYEGLSGVKR</sequence>
<dbReference type="RefSeq" id="WP_078922942.1">
    <property type="nucleotide sequence ID" value="NZ_FUYB01000012.1"/>
</dbReference>
<keyword evidence="4 6" id="KW-0067">ATP-binding</keyword>
<dbReference type="InterPro" id="IPR027417">
    <property type="entry name" value="P-loop_NTPase"/>
</dbReference>
<evidence type="ECO:0000256" key="2">
    <source>
        <dbReference type="ARBA" id="ARBA00022448"/>
    </source>
</evidence>
<dbReference type="GO" id="GO:0016020">
    <property type="term" value="C:membrane"/>
    <property type="evidence" value="ECO:0007669"/>
    <property type="project" value="InterPro"/>
</dbReference>
<dbReference type="GO" id="GO:0140359">
    <property type="term" value="F:ABC-type transporter activity"/>
    <property type="evidence" value="ECO:0007669"/>
    <property type="project" value="InterPro"/>
</dbReference>
<dbReference type="InterPro" id="IPR050683">
    <property type="entry name" value="Bact_Polysacc_Export_ATP-bd"/>
</dbReference>
<dbReference type="SMART" id="SM00382">
    <property type="entry name" value="AAA"/>
    <property type="match status" value="1"/>
</dbReference>
<dbReference type="AlphaFoldDB" id="A0A1T4X330"/>
<evidence type="ECO:0000256" key="4">
    <source>
        <dbReference type="ARBA" id="ARBA00022840"/>
    </source>
</evidence>
<dbReference type="STRING" id="92487.SAMN02745130_02470"/>
<dbReference type="Gene3D" id="3.40.50.300">
    <property type="entry name" value="P-loop containing nucleotide triphosphate hydrolases"/>
    <property type="match status" value="1"/>
</dbReference>
<evidence type="ECO:0000313" key="6">
    <source>
        <dbReference type="EMBL" id="SKA84000.1"/>
    </source>
</evidence>
<dbReference type="PROSITE" id="PS50893">
    <property type="entry name" value="ABC_TRANSPORTER_2"/>
    <property type="match status" value="1"/>
</dbReference>
<dbReference type="CDD" id="cd03220">
    <property type="entry name" value="ABC_KpsT_Wzt"/>
    <property type="match status" value="1"/>
</dbReference>
<reference evidence="6 7" key="1">
    <citation type="submission" date="2017-02" db="EMBL/GenBank/DDBJ databases">
        <authorList>
            <person name="Peterson S.W."/>
        </authorList>
    </citation>
    <scope>NUCLEOTIDE SEQUENCE [LARGE SCALE GENOMIC DNA]</scope>
    <source>
        <strain evidence="6 7">ATCC 49788</strain>
    </source>
</reference>
<protein>
    <submittedName>
        <fullName evidence="6">Capsular polysaccharide transport system ATP-binding protein</fullName>
    </submittedName>
</protein>
<dbReference type="SUPFAM" id="SSF52540">
    <property type="entry name" value="P-loop containing nucleoside triphosphate hydrolases"/>
    <property type="match status" value="1"/>
</dbReference>
<dbReference type="Pfam" id="PF00005">
    <property type="entry name" value="ABC_tran"/>
    <property type="match status" value="1"/>
</dbReference>
<dbReference type="OrthoDB" id="9778870at2"/>
<keyword evidence="7" id="KW-1185">Reference proteome</keyword>
<evidence type="ECO:0000259" key="5">
    <source>
        <dbReference type="PROSITE" id="PS50893"/>
    </source>
</evidence>
<dbReference type="GO" id="GO:0016887">
    <property type="term" value="F:ATP hydrolysis activity"/>
    <property type="evidence" value="ECO:0007669"/>
    <property type="project" value="InterPro"/>
</dbReference>
<dbReference type="EMBL" id="FUYB01000012">
    <property type="protein sequence ID" value="SKA84000.1"/>
    <property type="molecule type" value="Genomic_DNA"/>
</dbReference>
<keyword evidence="3" id="KW-0547">Nucleotide-binding</keyword>
<evidence type="ECO:0000256" key="1">
    <source>
        <dbReference type="ARBA" id="ARBA00005417"/>
    </source>
</evidence>
<dbReference type="InterPro" id="IPR015860">
    <property type="entry name" value="ABC_transpr_TagH-like"/>
</dbReference>
<gene>
    <name evidence="6" type="ORF">SAMN02745130_02470</name>
</gene>
<dbReference type="Proteomes" id="UP000190460">
    <property type="component" value="Unassembled WGS sequence"/>
</dbReference>
<evidence type="ECO:0000313" key="7">
    <source>
        <dbReference type="Proteomes" id="UP000190460"/>
    </source>
</evidence>
<organism evidence="6 7">
    <name type="scientific">Thiothrix eikelboomii</name>
    <dbReference type="NCBI Taxonomy" id="92487"/>
    <lineage>
        <taxon>Bacteria</taxon>
        <taxon>Pseudomonadati</taxon>
        <taxon>Pseudomonadota</taxon>
        <taxon>Gammaproteobacteria</taxon>
        <taxon>Thiotrichales</taxon>
        <taxon>Thiotrichaceae</taxon>
        <taxon>Thiothrix</taxon>
    </lineage>
</organism>
<feature type="domain" description="ABC transporter" evidence="5">
    <location>
        <begin position="2"/>
        <end position="214"/>
    </location>
</feature>
<dbReference type="InterPro" id="IPR003593">
    <property type="entry name" value="AAA+_ATPase"/>
</dbReference>